<reference evidence="2" key="2">
    <citation type="submission" date="2025-08" db="UniProtKB">
        <authorList>
            <consortium name="Ensembl"/>
        </authorList>
    </citation>
    <scope>IDENTIFICATION</scope>
</reference>
<dbReference type="PANTHER" id="PTHR38706">
    <property type="entry name" value="SI:CH211-198C19.1-RELATED"/>
    <property type="match status" value="1"/>
</dbReference>
<proteinExistence type="predicted"/>
<name>A0A671UWQ8_SPAAU</name>
<reference evidence="2" key="3">
    <citation type="submission" date="2025-09" db="UniProtKB">
        <authorList>
            <consortium name="Ensembl"/>
        </authorList>
    </citation>
    <scope>IDENTIFICATION</scope>
</reference>
<dbReference type="OMA" id="LTQMGYY"/>
<dbReference type="PANTHER" id="PTHR38706:SF2">
    <property type="match status" value="1"/>
</dbReference>
<dbReference type="GeneTree" id="ENSGT00730000111690"/>
<feature type="transmembrane region" description="Helical" evidence="1">
    <location>
        <begin position="7"/>
        <end position="26"/>
    </location>
</feature>
<dbReference type="InParanoid" id="A0A671UWQ8"/>
<dbReference type="Proteomes" id="UP000472265">
    <property type="component" value="Chromosome 1"/>
</dbReference>
<dbReference type="AlphaFoldDB" id="A0A671UWQ8"/>
<dbReference type="Ensembl" id="ENSSAUT00010018011.1">
    <property type="protein sequence ID" value="ENSSAUP00010017030.1"/>
    <property type="gene ID" value="ENSSAUG00010007826.1"/>
</dbReference>
<keyword evidence="1" id="KW-0472">Membrane</keyword>
<evidence type="ECO:0000256" key="1">
    <source>
        <dbReference type="SAM" id="Phobius"/>
    </source>
</evidence>
<accession>A0A671UWQ8</accession>
<keyword evidence="1" id="KW-1133">Transmembrane helix</keyword>
<protein>
    <submittedName>
        <fullName evidence="2">Uncharacterized protein</fullName>
    </submittedName>
</protein>
<gene>
    <name evidence="2" type="primary">LOC115580011</name>
</gene>
<keyword evidence="3" id="KW-1185">Reference proteome</keyword>
<evidence type="ECO:0000313" key="3">
    <source>
        <dbReference type="Proteomes" id="UP000472265"/>
    </source>
</evidence>
<evidence type="ECO:0000313" key="2">
    <source>
        <dbReference type="Ensembl" id="ENSSAUP00010017030.1"/>
    </source>
</evidence>
<organism evidence="2 3">
    <name type="scientific">Sparus aurata</name>
    <name type="common">Gilthead sea bream</name>
    <dbReference type="NCBI Taxonomy" id="8175"/>
    <lineage>
        <taxon>Eukaryota</taxon>
        <taxon>Metazoa</taxon>
        <taxon>Chordata</taxon>
        <taxon>Craniata</taxon>
        <taxon>Vertebrata</taxon>
        <taxon>Euteleostomi</taxon>
        <taxon>Actinopterygii</taxon>
        <taxon>Neopterygii</taxon>
        <taxon>Teleostei</taxon>
        <taxon>Neoteleostei</taxon>
        <taxon>Acanthomorphata</taxon>
        <taxon>Eupercaria</taxon>
        <taxon>Spariformes</taxon>
        <taxon>Sparidae</taxon>
        <taxon>Sparus</taxon>
    </lineage>
</organism>
<reference evidence="2" key="1">
    <citation type="submission" date="2021-04" db="EMBL/GenBank/DDBJ databases">
        <authorList>
            <consortium name="Wellcome Sanger Institute Data Sharing"/>
        </authorList>
    </citation>
    <scope>NUCLEOTIDE SEQUENCE [LARGE SCALE GENOMIC DNA]</scope>
</reference>
<sequence length="398" mass="46077">MYGECSSILASVNYVFTFILFVLYRYKRVCVCVGLSPTMVHWQLCTLEHLMSSWFGRPFPRHGLQLLFWFANHCVTCELVNYVVTMKLVSDCQPEKGAYGFHLFGNIEELLPVLDRPRRRQGRRQLTYYEVGSLNAETFPAAANLPTYVRDNYEMNGYCGDYNIDRIIISYHVRTRTVETVYVTEHGGEVFGGFSPDRTYEISFELIQVLQSPQLGLTTFLTQMGYYSDFQLVQANNIDGTHHSEDSYQQMFNIRSMARTMQSNIQLPSEALDLQPGVNIESFSYDQQVHHTVNKTSRPATNYSDRSFEAIKRARALMQSYWKQIYKDFVAKVKKRDGGGGFSFLKVLLCAGGFYLATKCCSRMRGRWTVDLKEDVPKMILWRTPSYCHTHIMLDYVF</sequence>
<keyword evidence="1" id="KW-0812">Transmembrane</keyword>